<dbReference type="GO" id="GO:0003676">
    <property type="term" value="F:nucleic acid binding"/>
    <property type="evidence" value="ECO:0007669"/>
    <property type="project" value="InterPro"/>
</dbReference>
<dbReference type="InterPro" id="IPR013103">
    <property type="entry name" value="RVT_2"/>
</dbReference>
<dbReference type="InterPro" id="IPR001878">
    <property type="entry name" value="Znf_CCHC"/>
</dbReference>
<feature type="region of interest" description="Disordered" evidence="2">
    <location>
        <begin position="519"/>
        <end position="543"/>
    </location>
</feature>
<keyword evidence="1" id="KW-0862">Zinc</keyword>
<proteinExistence type="predicted"/>
<dbReference type="InterPro" id="IPR036875">
    <property type="entry name" value="Znf_CCHC_sf"/>
</dbReference>
<feature type="compositionally biased region" description="Pro residues" evidence="2">
    <location>
        <begin position="941"/>
        <end position="953"/>
    </location>
</feature>
<dbReference type="GO" id="GO:0008270">
    <property type="term" value="F:zinc ion binding"/>
    <property type="evidence" value="ECO:0007669"/>
    <property type="project" value="UniProtKB-KW"/>
</dbReference>
<dbReference type="PROSITE" id="PS50158">
    <property type="entry name" value="ZF_CCHC"/>
    <property type="match status" value="1"/>
</dbReference>
<feature type="compositionally biased region" description="Basic and acidic residues" evidence="2">
    <location>
        <begin position="455"/>
        <end position="471"/>
    </location>
</feature>
<evidence type="ECO:0000313" key="4">
    <source>
        <dbReference type="EMBL" id="GEU69353.1"/>
    </source>
</evidence>
<protein>
    <recommendedName>
        <fullName evidence="3">CCHC-type domain-containing protein</fullName>
    </recommendedName>
</protein>
<evidence type="ECO:0000256" key="2">
    <source>
        <dbReference type="SAM" id="MobiDB-lite"/>
    </source>
</evidence>
<dbReference type="SUPFAM" id="SSF57756">
    <property type="entry name" value="Retrovirus zinc finger-like domains"/>
    <property type="match status" value="1"/>
</dbReference>
<feature type="region of interest" description="Disordered" evidence="2">
    <location>
        <begin position="934"/>
        <end position="962"/>
    </location>
</feature>
<sequence length="1058" mass="119206">MQIQEDHSNPIRALNVDSVVIQNPCSETEDNLKGTRIEHGFKRAFMSLFGQDADTFTSTMLLNVDHLQKQLDKDEFQEDGSMTAFWGVNNQFQKFMIHRTSKKYTKGFRLLVKDLLLPSQVDAVVQVVSVVQIVKIVSIKMRIKRYFLMTNYSLWEVILNGDSPVPTRVIEGVVQPVAPPTAEQRLARKNELKARGTLLMALPDKHQLKFNIYKDAKTLIEAIEKRFGGNKETKKKPLPTEWRTHTLIWRNKTDLEEQSLDDLFKSLKIYEVFASQSNSLQLNNDDLKQIDVDDLEEMDLKWQMAMLTVRARRILQRTGMNLGANRPTSMRFDMSKVECYNCHRKGHFAGECRSPKDTRWNVAAEPQMRNVPVETSISNALVLQCDGMGSYDWSFQAEEEPTNYALMAFTSSSSSSSNNENTNGDAAFEVKELEFEGRKPQSEVHVSPSSSAQTKKHDDKNKREAKGKSHVESSTGYRNLSAEFEDFSDNSINEVNAVGTSVPAVGQLYTNSTNTFSDAGPSNTAVSPTHEKSSYVDTSQYPDDLNMPELEDITYSDDKEDVGAEADFTNLEATVAVSPIPTTRVHKDHHVTQIIGDLSLATQTRSMTRVAKDQGGLSLINNDDFHTFARIESIRLFLAYASFMRFMMYQMDVKSDFMYGTIEEEVYVCQPLGFKDPDYPDKFYKVVKALYGLHQAPRAYLCKAFEKLMKDKFQMSSMRELTIFLDGKSASTPIDNEKPLLEDPDGEDVDVHTYRSMIGSLMKSTTEGCQFLGCRLISWQCKKQTIVVTSSTKAEYVVAASCCGKRQLVNDLMHLQALVDKKKVIITEATIREALRLDDAESIDCLPNEEIFTELSRMGTSWNKFSSSMASVVICLSTGRKFNFSKYIFDSLVRVGKGFFGVDTPLFEGIIVAQQDDDVVDDGVASVVVDDVPADADEPSIPSPTPTTQPPPQSQELPSTSQDKIAQTLEITKLKQRVKKLDRRNKLKVSKLRRLKKFGTPQRVDTFEDTVMDDVSKQRGIIANIDADENVTLKNITVVAKDVAAVEKDDEIKENADI</sequence>
<reference evidence="4" key="1">
    <citation type="journal article" date="2019" name="Sci. Rep.">
        <title>Draft genome of Tanacetum cinerariifolium, the natural source of mosquito coil.</title>
        <authorList>
            <person name="Yamashiro T."/>
            <person name="Shiraishi A."/>
            <person name="Satake H."/>
            <person name="Nakayama K."/>
        </authorList>
    </citation>
    <scope>NUCLEOTIDE SEQUENCE</scope>
</reference>
<dbReference type="Pfam" id="PF07727">
    <property type="entry name" value="RVT_2"/>
    <property type="match status" value="1"/>
</dbReference>
<comment type="caution">
    <text evidence="4">The sequence shown here is derived from an EMBL/GenBank/DDBJ whole genome shotgun (WGS) entry which is preliminary data.</text>
</comment>
<dbReference type="PANTHER" id="PTHR11439:SF495">
    <property type="entry name" value="REVERSE TRANSCRIPTASE, RNA-DEPENDENT DNA POLYMERASE-RELATED"/>
    <property type="match status" value="1"/>
</dbReference>
<keyword evidence="1" id="KW-0863">Zinc-finger</keyword>
<dbReference type="EMBL" id="BKCJ010005918">
    <property type="protein sequence ID" value="GEU69353.1"/>
    <property type="molecule type" value="Genomic_DNA"/>
</dbReference>
<accession>A0A6L2M5R0</accession>
<dbReference type="Gene3D" id="4.10.60.10">
    <property type="entry name" value="Zinc finger, CCHC-type"/>
    <property type="match status" value="1"/>
</dbReference>
<evidence type="ECO:0000259" key="3">
    <source>
        <dbReference type="PROSITE" id="PS50158"/>
    </source>
</evidence>
<organism evidence="4">
    <name type="scientific">Tanacetum cinerariifolium</name>
    <name type="common">Dalmatian daisy</name>
    <name type="synonym">Chrysanthemum cinerariifolium</name>
    <dbReference type="NCBI Taxonomy" id="118510"/>
    <lineage>
        <taxon>Eukaryota</taxon>
        <taxon>Viridiplantae</taxon>
        <taxon>Streptophyta</taxon>
        <taxon>Embryophyta</taxon>
        <taxon>Tracheophyta</taxon>
        <taxon>Spermatophyta</taxon>
        <taxon>Magnoliopsida</taxon>
        <taxon>eudicotyledons</taxon>
        <taxon>Gunneridae</taxon>
        <taxon>Pentapetalae</taxon>
        <taxon>asterids</taxon>
        <taxon>campanulids</taxon>
        <taxon>Asterales</taxon>
        <taxon>Asteraceae</taxon>
        <taxon>Asteroideae</taxon>
        <taxon>Anthemideae</taxon>
        <taxon>Anthemidinae</taxon>
        <taxon>Tanacetum</taxon>
    </lineage>
</organism>
<name>A0A6L2M5R0_TANCI</name>
<feature type="domain" description="CCHC-type" evidence="3">
    <location>
        <begin position="339"/>
        <end position="354"/>
    </location>
</feature>
<dbReference type="AlphaFoldDB" id="A0A6L2M5R0"/>
<keyword evidence="1" id="KW-0479">Metal-binding</keyword>
<dbReference type="PANTHER" id="PTHR11439">
    <property type="entry name" value="GAG-POL-RELATED RETROTRANSPOSON"/>
    <property type="match status" value="1"/>
</dbReference>
<evidence type="ECO:0000256" key="1">
    <source>
        <dbReference type="PROSITE-ProRule" id="PRU00047"/>
    </source>
</evidence>
<feature type="region of interest" description="Disordered" evidence="2">
    <location>
        <begin position="436"/>
        <end position="477"/>
    </location>
</feature>
<gene>
    <name evidence="4" type="ORF">Tci_041331</name>
</gene>